<gene>
    <name evidence="1" type="ORF">PILCRDRAFT_12643</name>
</gene>
<accession>A0A0C3EVR8</accession>
<organism evidence="1 2">
    <name type="scientific">Piloderma croceum (strain F 1598)</name>
    <dbReference type="NCBI Taxonomy" id="765440"/>
    <lineage>
        <taxon>Eukaryota</taxon>
        <taxon>Fungi</taxon>
        <taxon>Dikarya</taxon>
        <taxon>Basidiomycota</taxon>
        <taxon>Agaricomycotina</taxon>
        <taxon>Agaricomycetes</taxon>
        <taxon>Agaricomycetidae</taxon>
        <taxon>Atheliales</taxon>
        <taxon>Atheliaceae</taxon>
        <taxon>Piloderma</taxon>
    </lineage>
</organism>
<dbReference type="Proteomes" id="UP000054166">
    <property type="component" value="Unassembled WGS sequence"/>
</dbReference>
<keyword evidence="2" id="KW-1185">Reference proteome</keyword>
<evidence type="ECO:0000313" key="1">
    <source>
        <dbReference type="EMBL" id="KIM76590.1"/>
    </source>
</evidence>
<dbReference type="InParanoid" id="A0A0C3EVR8"/>
<dbReference type="HOGENOM" id="CLU_1856050_0_0_1"/>
<dbReference type="AlphaFoldDB" id="A0A0C3EVR8"/>
<reference evidence="1 2" key="1">
    <citation type="submission" date="2014-04" db="EMBL/GenBank/DDBJ databases">
        <authorList>
            <consortium name="DOE Joint Genome Institute"/>
            <person name="Kuo A."/>
            <person name="Tarkka M."/>
            <person name="Buscot F."/>
            <person name="Kohler A."/>
            <person name="Nagy L.G."/>
            <person name="Floudas D."/>
            <person name="Copeland A."/>
            <person name="Barry K.W."/>
            <person name="Cichocki N."/>
            <person name="Veneault-Fourrey C."/>
            <person name="LaButti K."/>
            <person name="Lindquist E.A."/>
            <person name="Lipzen A."/>
            <person name="Lundell T."/>
            <person name="Morin E."/>
            <person name="Murat C."/>
            <person name="Sun H."/>
            <person name="Tunlid A."/>
            <person name="Henrissat B."/>
            <person name="Grigoriev I.V."/>
            <person name="Hibbett D.S."/>
            <person name="Martin F."/>
            <person name="Nordberg H.P."/>
            <person name="Cantor M.N."/>
            <person name="Hua S.X."/>
        </authorList>
    </citation>
    <scope>NUCLEOTIDE SEQUENCE [LARGE SCALE GENOMIC DNA]</scope>
    <source>
        <strain evidence="1 2">F 1598</strain>
    </source>
</reference>
<dbReference type="EMBL" id="KN833033">
    <property type="protein sequence ID" value="KIM76590.1"/>
    <property type="molecule type" value="Genomic_DNA"/>
</dbReference>
<reference evidence="2" key="2">
    <citation type="submission" date="2015-01" db="EMBL/GenBank/DDBJ databases">
        <title>Evolutionary Origins and Diversification of the Mycorrhizal Mutualists.</title>
        <authorList>
            <consortium name="DOE Joint Genome Institute"/>
            <consortium name="Mycorrhizal Genomics Consortium"/>
            <person name="Kohler A."/>
            <person name="Kuo A."/>
            <person name="Nagy L.G."/>
            <person name="Floudas D."/>
            <person name="Copeland A."/>
            <person name="Barry K.W."/>
            <person name="Cichocki N."/>
            <person name="Veneault-Fourrey C."/>
            <person name="LaButti K."/>
            <person name="Lindquist E.A."/>
            <person name="Lipzen A."/>
            <person name="Lundell T."/>
            <person name="Morin E."/>
            <person name="Murat C."/>
            <person name="Riley R."/>
            <person name="Ohm R."/>
            <person name="Sun H."/>
            <person name="Tunlid A."/>
            <person name="Henrissat B."/>
            <person name="Grigoriev I.V."/>
            <person name="Hibbett D.S."/>
            <person name="Martin F."/>
        </authorList>
    </citation>
    <scope>NUCLEOTIDE SEQUENCE [LARGE SCALE GENOMIC DNA]</scope>
    <source>
        <strain evidence="2">F 1598</strain>
    </source>
</reference>
<proteinExistence type="predicted"/>
<protein>
    <submittedName>
        <fullName evidence="1">Uncharacterized protein</fullName>
    </submittedName>
</protein>
<name>A0A0C3EVR8_PILCF</name>
<sequence length="138" mass="15439">MVNEVEDKYCHPSSDSVLPPHVVMEGPFDESGHCKICLSGSHDCVCEEWNLSLNGKTPMGNTLVSVHHIPFVAEPVSVEDLEDTVVFVSGACLHMSYEFCGMFDDNLHRKDVHPLVFDNQRSFGSSRRTWVNVQSQDS</sequence>
<evidence type="ECO:0000313" key="2">
    <source>
        <dbReference type="Proteomes" id="UP000054166"/>
    </source>
</evidence>